<dbReference type="EMBL" id="MPOH02000015">
    <property type="protein sequence ID" value="OQD54903.1"/>
    <property type="molecule type" value="Genomic_DNA"/>
</dbReference>
<gene>
    <name evidence="1" type="ORF">BM536_023950</name>
</gene>
<dbReference type="AlphaFoldDB" id="A0A1V6MRK2"/>
<name>A0A1V6MRK2_9ACTN</name>
<reference evidence="1 2" key="2">
    <citation type="submission" date="2017-02" db="EMBL/GenBank/DDBJ databases">
        <title>Draft genome sequence of Streptomyces phaeoluteigriseus type strain DSM41896.</title>
        <authorList>
            <person name="Salih T.S."/>
            <person name="Algora Gallardo L."/>
            <person name="Melo Santos T."/>
            <person name="Filgueira Martinez S."/>
            <person name="Herron P.R."/>
        </authorList>
    </citation>
    <scope>NUCLEOTIDE SEQUENCE [LARGE SCALE GENOMIC DNA]</scope>
    <source>
        <strain evidence="1 2">DSM 41896</strain>
    </source>
</reference>
<accession>A0A1V6MRK2</accession>
<organism evidence="1 2">
    <name type="scientific">Streptomyces phaeoluteigriseus</name>
    <dbReference type="NCBI Taxonomy" id="114686"/>
    <lineage>
        <taxon>Bacteria</taxon>
        <taxon>Bacillati</taxon>
        <taxon>Actinomycetota</taxon>
        <taxon>Actinomycetes</taxon>
        <taxon>Kitasatosporales</taxon>
        <taxon>Streptomycetaceae</taxon>
        <taxon>Streptomyces</taxon>
        <taxon>Streptomyces aurantiacus group</taxon>
    </lineage>
</organism>
<protein>
    <submittedName>
        <fullName evidence="1">Uncharacterized protein</fullName>
    </submittedName>
</protein>
<reference evidence="2" key="1">
    <citation type="submission" date="2016-11" db="EMBL/GenBank/DDBJ databases">
        <authorList>
            <person name="Schniete J.K."/>
            <person name="Salih T."/>
            <person name="Algora Gallardo L."/>
            <person name="Martinez Fernandez S."/>
            <person name="Herron P.R."/>
        </authorList>
    </citation>
    <scope>NUCLEOTIDE SEQUENCE [LARGE SCALE GENOMIC DNA]</scope>
    <source>
        <strain evidence="2">DSM 41896</strain>
    </source>
</reference>
<sequence length="377" mass="41416">MTRQPDGRTRMTWMTNGFRNDFKTFWATLSPLLSGQDRVWPTWQIDHRDYLFTLAFEAVARANCGVEERLRAIWGNREATFALYLRSFAHESLASGSARGEVLSFEMPGIETPQVVRDQLGSDAMAVLIYNPSGSASATLGVPAIDRPLGIAVDATWEEAVGRLIGRADIVVFAASVMTRGVETERALLQKARAQEYTLILLAEPPAETILDIHRWVHQAPFATAAPRATPEQFPGFPHIINGWNARDAGAIAALARAIRGIRDSRRPALADGPPELPTIEVDESLKIQAQLEISLGIREAHTGQTKRAILHLTAAVHLGYEACSIPTMLAAYAQLARLSMTLTDPFASEYHWLHAVFAVGVQHGFDAMVSKLFKGP</sequence>
<proteinExistence type="predicted"/>
<dbReference type="Proteomes" id="UP000184286">
    <property type="component" value="Unassembled WGS sequence"/>
</dbReference>
<evidence type="ECO:0000313" key="2">
    <source>
        <dbReference type="Proteomes" id="UP000184286"/>
    </source>
</evidence>
<comment type="caution">
    <text evidence="1">The sequence shown here is derived from an EMBL/GenBank/DDBJ whole genome shotgun (WGS) entry which is preliminary data.</text>
</comment>
<evidence type="ECO:0000313" key="1">
    <source>
        <dbReference type="EMBL" id="OQD54903.1"/>
    </source>
</evidence>